<dbReference type="EMBL" id="CP053418">
    <property type="protein sequence ID" value="QJW83236.1"/>
    <property type="molecule type" value="Genomic_DNA"/>
</dbReference>
<dbReference type="Proteomes" id="UP000500826">
    <property type="component" value="Chromosome"/>
</dbReference>
<sequence length="49" mass="5463">MLAVLDAKELAVFERALDKLTEAAERIAATRPVDAKADRRRGGARRVER</sequence>
<gene>
    <name evidence="1" type="ORF">HK414_00085</name>
</gene>
<keyword evidence="2" id="KW-1185">Reference proteome</keyword>
<accession>A0ABX6P2J1</accession>
<evidence type="ECO:0000313" key="2">
    <source>
        <dbReference type="Proteomes" id="UP000500826"/>
    </source>
</evidence>
<protein>
    <recommendedName>
        <fullName evidence="3">MarR family transcriptional regulator</fullName>
    </recommendedName>
</protein>
<reference evidence="1 2" key="1">
    <citation type="submission" date="2020-05" db="EMBL/GenBank/DDBJ databases">
        <title>Ramlibacter rhizophilus sp. nov., isolated from rhizosphere soil of national flower Mugunghwa from South Korea.</title>
        <authorList>
            <person name="Zheng-Fei Y."/>
            <person name="Huan T."/>
        </authorList>
    </citation>
    <scope>NUCLEOTIDE SEQUENCE [LARGE SCALE GENOMIC DNA]</scope>
    <source>
        <strain evidence="1 2">H242</strain>
    </source>
</reference>
<evidence type="ECO:0000313" key="1">
    <source>
        <dbReference type="EMBL" id="QJW83236.1"/>
    </source>
</evidence>
<name>A0ABX6P2J1_9BURK</name>
<organism evidence="1 2">
    <name type="scientific">Ramlibacter terrae</name>
    <dbReference type="NCBI Taxonomy" id="2732511"/>
    <lineage>
        <taxon>Bacteria</taxon>
        <taxon>Pseudomonadati</taxon>
        <taxon>Pseudomonadota</taxon>
        <taxon>Betaproteobacteria</taxon>
        <taxon>Burkholderiales</taxon>
        <taxon>Comamonadaceae</taxon>
        <taxon>Ramlibacter</taxon>
    </lineage>
</organism>
<evidence type="ECO:0008006" key="3">
    <source>
        <dbReference type="Google" id="ProtNLM"/>
    </source>
</evidence>
<proteinExistence type="predicted"/>